<evidence type="ECO:0000313" key="3">
    <source>
        <dbReference type="EMBL" id="GBF92912.1"/>
    </source>
</evidence>
<evidence type="ECO:0000256" key="1">
    <source>
        <dbReference type="SAM" id="MobiDB-lite"/>
    </source>
</evidence>
<organism evidence="3 4">
    <name type="scientific">Raphidocelis subcapitata</name>
    <dbReference type="NCBI Taxonomy" id="307507"/>
    <lineage>
        <taxon>Eukaryota</taxon>
        <taxon>Viridiplantae</taxon>
        <taxon>Chlorophyta</taxon>
        <taxon>core chlorophytes</taxon>
        <taxon>Chlorophyceae</taxon>
        <taxon>CS clade</taxon>
        <taxon>Sphaeropleales</taxon>
        <taxon>Selenastraceae</taxon>
        <taxon>Raphidocelis</taxon>
    </lineage>
</organism>
<feature type="chain" id="PRO_5016102432" evidence="2">
    <location>
        <begin position="37"/>
        <end position="193"/>
    </location>
</feature>
<sequence>MGRAPRRPLGSATAGTSWQRPLLALSLLALLTCANCDSMRQLQRSGSQPKSGSPPTPTAIRRSSQRAQYQTQKEALRQRLEQAKLRKQLEEQRLQGQQQLVEPASATGAPPPSTSPAAEPPADGITPVSLQDVSLSGGAQRGMAAPTDGTQLSPLELLQAAMIGGGGGSLAGRYETGARRLAGLPGPRRLGPR</sequence>
<dbReference type="EMBL" id="BDRX01000036">
    <property type="protein sequence ID" value="GBF92912.1"/>
    <property type="molecule type" value="Genomic_DNA"/>
</dbReference>
<gene>
    <name evidence="3" type="ORF">Rsub_05748</name>
</gene>
<dbReference type="Proteomes" id="UP000247498">
    <property type="component" value="Unassembled WGS sequence"/>
</dbReference>
<accession>A0A2V0P204</accession>
<evidence type="ECO:0000313" key="4">
    <source>
        <dbReference type="Proteomes" id="UP000247498"/>
    </source>
</evidence>
<proteinExistence type="predicted"/>
<feature type="compositionally biased region" description="Polar residues" evidence="1">
    <location>
        <begin position="61"/>
        <end position="73"/>
    </location>
</feature>
<dbReference type="InParanoid" id="A0A2V0P204"/>
<comment type="caution">
    <text evidence="3">The sequence shown here is derived from an EMBL/GenBank/DDBJ whole genome shotgun (WGS) entry which is preliminary data.</text>
</comment>
<feature type="signal peptide" evidence="2">
    <location>
        <begin position="1"/>
        <end position="36"/>
    </location>
</feature>
<feature type="region of interest" description="Disordered" evidence="1">
    <location>
        <begin position="87"/>
        <end position="149"/>
    </location>
</feature>
<reference evidence="3 4" key="1">
    <citation type="journal article" date="2018" name="Sci. Rep.">
        <title>Raphidocelis subcapitata (=Pseudokirchneriella subcapitata) provides an insight into genome evolution and environmental adaptations in the Sphaeropleales.</title>
        <authorList>
            <person name="Suzuki S."/>
            <person name="Yamaguchi H."/>
            <person name="Nakajima N."/>
            <person name="Kawachi M."/>
        </authorList>
    </citation>
    <scope>NUCLEOTIDE SEQUENCE [LARGE SCALE GENOMIC DNA]</scope>
    <source>
        <strain evidence="3 4">NIES-35</strain>
    </source>
</reference>
<name>A0A2V0P204_9CHLO</name>
<feature type="compositionally biased region" description="Polar residues" evidence="1">
    <location>
        <begin position="42"/>
        <end position="51"/>
    </location>
</feature>
<protein>
    <submittedName>
        <fullName evidence="3">Uncharacterized protein</fullName>
    </submittedName>
</protein>
<keyword evidence="4" id="KW-1185">Reference proteome</keyword>
<feature type="region of interest" description="Disordered" evidence="1">
    <location>
        <begin position="42"/>
        <end position="74"/>
    </location>
</feature>
<dbReference type="AlphaFoldDB" id="A0A2V0P204"/>
<evidence type="ECO:0000256" key="2">
    <source>
        <dbReference type="SAM" id="SignalP"/>
    </source>
</evidence>
<keyword evidence="2" id="KW-0732">Signal</keyword>
<feature type="compositionally biased region" description="Low complexity" evidence="1">
    <location>
        <begin position="94"/>
        <end position="108"/>
    </location>
</feature>